<protein>
    <submittedName>
        <fullName evidence="1">Uncharacterized protein</fullName>
    </submittedName>
</protein>
<proteinExistence type="predicted"/>
<evidence type="ECO:0000313" key="1">
    <source>
        <dbReference type="EMBL" id="KAJ4451925.1"/>
    </source>
</evidence>
<dbReference type="InterPro" id="IPR036397">
    <property type="entry name" value="RNaseH_sf"/>
</dbReference>
<keyword evidence="2" id="KW-1185">Reference proteome</keyword>
<dbReference type="EMBL" id="JAJSOF020000001">
    <property type="protein sequence ID" value="KAJ4451925.1"/>
    <property type="molecule type" value="Genomic_DNA"/>
</dbReference>
<gene>
    <name evidence="1" type="ORF">ANN_03406</name>
</gene>
<accession>A0ABQ8U345</accession>
<dbReference type="PANTHER" id="PTHR46060">
    <property type="entry name" value="MARINER MOS1 TRANSPOSASE-LIKE PROTEIN"/>
    <property type="match status" value="1"/>
</dbReference>
<organism evidence="1 2">
    <name type="scientific">Periplaneta americana</name>
    <name type="common">American cockroach</name>
    <name type="synonym">Blatta americana</name>
    <dbReference type="NCBI Taxonomy" id="6978"/>
    <lineage>
        <taxon>Eukaryota</taxon>
        <taxon>Metazoa</taxon>
        <taxon>Ecdysozoa</taxon>
        <taxon>Arthropoda</taxon>
        <taxon>Hexapoda</taxon>
        <taxon>Insecta</taxon>
        <taxon>Pterygota</taxon>
        <taxon>Neoptera</taxon>
        <taxon>Polyneoptera</taxon>
        <taxon>Dictyoptera</taxon>
        <taxon>Blattodea</taxon>
        <taxon>Blattoidea</taxon>
        <taxon>Blattidae</taxon>
        <taxon>Blattinae</taxon>
        <taxon>Periplaneta</taxon>
    </lineage>
</organism>
<comment type="caution">
    <text evidence="1">The sequence shown here is derived from an EMBL/GenBank/DDBJ whole genome shotgun (WGS) entry which is preliminary data.</text>
</comment>
<reference evidence="1 2" key="1">
    <citation type="journal article" date="2022" name="Allergy">
        <title>Genome assembly and annotation of Periplaneta americana reveal a comprehensive cockroach allergen profile.</title>
        <authorList>
            <person name="Wang L."/>
            <person name="Xiong Q."/>
            <person name="Saelim N."/>
            <person name="Wang L."/>
            <person name="Nong W."/>
            <person name="Wan A.T."/>
            <person name="Shi M."/>
            <person name="Liu X."/>
            <person name="Cao Q."/>
            <person name="Hui J.H.L."/>
            <person name="Sookrung N."/>
            <person name="Leung T.F."/>
            <person name="Tungtrongchitr A."/>
            <person name="Tsui S.K.W."/>
        </authorList>
    </citation>
    <scope>NUCLEOTIDE SEQUENCE [LARGE SCALE GENOMIC DNA]</scope>
    <source>
        <strain evidence="1">PWHHKU_190912</strain>
    </source>
</reference>
<dbReference type="InterPro" id="IPR052709">
    <property type="entry name" value="Transposase-MT_Hybrid"/>
</dbReference>
<dbReference type="Proteomes" id="UP001148838">
    <property type="component" value="Unassembled WGS sequence"/>
</dbReference>
<evidence type="ECO:0000313" key="2">
    <source>
        <dbReference type="Proteomes" id="UP001148838"/>
    </source>
</evidence>
<dbReference type="Gene3D" id="3.30.420.10">
    <property type="entry name" value="Ribonuclease H-like superfamily/Ribonuclease H"/>
    <property type="match status" value="1"/>
</dbReference>
<dbReference type="PANTHER" id="PTHR46060:SF1">
    <property type="entry name" value="MARINER MOS1 TRANSPOSASE-LIKE PROTEIN"/>
    <property type="match status" value="1"/>
</dbReference>
<name>A0ABQ8U345_PERAM</name>
<sequence length="103" mass="11640">MSRATTTATVEMGFQVLLRPPCSPDLVSSDYNLFGALKKPLHGLHFTDFQELKAAVLTWVRQTLKTWFQEGSRSCHIGAASVYSLIEPILRKWMYLSRHRGSG</sequence>